<dbReference type="InterPro" id="IPR057574">
    <property type="entry name" value="nSTAND_NTPase5_dom"/>
</dbReference>
<proteinExistence type="predicted"/>
<dbReference type="SUPFAM" id="SSF52540">
    <property type="entry name" value="P-loop containing nucleoside triphosphate hydrolases"/>
    <property type="match status" value="1"/>
</dbReference>
<dbReference type="Proteomes" id="UP000321479">
    <property type="component" value="Chromosome"/>
</dbReference>
<name>A0A5B8UVQ2_9SPHI</name>
<feature type="domain" description="Novel STAND NTPase 5" evidence="1">
    <location>
        <begin position="187"/>
        <end position="305"/>
    </location>
</feature>
<dbReference type="InterPro" id="IPR027417">
    <property type="entry name" value="P-loop_NTPase"/>
</dbReference>
<dbReference type="AlphaFoldDB" id="A0A5B8UVQ2"/>
<organism evidence="2 3">
    <name type="scientific">Mucilaginibacter ginsenosidivorans</name>
    <dbReference type="NCBI Taxonomy" id="398053"/>
    <lineage>
        <taxon>Bacteria</taxon>
        <taxon>Pseudomonadati</taxon>
        <taxon>Bacteroidota</taxon>
        <taxon>Sphingobacteriia</taxon>
        <taxon>Sphingobacteriales</taxon>
        <taxon>Sphingobacteriaceae</taxon>
        <taxon>Mucilaginibacter</taxon>
    </lineage>
</organism>
<gene>
    <name evidence="2" type="ORF">FRZ54_07370</name>
</gene>
<dbReference type="Gene3D" id="3.40.50.300">
    <property type="entry name" value="P-loop containing nucleotide triphosphate hydrolases"/>
    <property type="match status" value="1"/>
</dbReference>
<sequence length="1251" mass="147688">MSKLQEIEQKLIRVNDAVFQNVCDAVLFSTERNFSTIHRTGSQKGKQKTTKGTPDSYFLSPIGRYTFVEYTTKHKDDNPNSFLKKLQDDILRCLDENITKIPVSKIEKIIYCYNTTLTTEESDSLSEICKSKRIALDLIGIDQLALLLLTRAAYAAKAFLAVNIDTAQILPVAQFISEYESSGIATVLSNQFIAREAEQTELINLLNENQITIVRGAPGTGKSKLVLASIDTFLAGSPDYTVYCISNKNAAINEDLRTYVNDENNYLIFIDDANRQYENLNSILGILREQRKGTLKIILTVRDYAFDDIVHQCRDLAPAELNVPKLSDEQITEIITGRDFNIKDKRFIRQILEIAEGNPRLAIMAAKVALKTNNLLKLYDASAIYDEYFQNAIPDHRLFKDRVLMKTVGLIAFFFAIDRTNTIFLQKLLDLADITTYEFNQAVEQLERLELIETNLDLSIIKIGDQVLATYFFFKVFLKDQLIKFEIILENFFNNYSNRVKDSVIPANTIFGYNQVIEKITPSLDVYWTKIKEDEYLALKFLQTFWFYRYQDVFAYLWERIRQLPATEEPFIYDPKTSQRDLLAHEAYLDLLDSFFAYHFSVFKDSLELSFEYIRKKPQFFTKLIKSVNEKIAFSFEDQLSHFTRQKQLFELLTENFDDALYRQAFYILSRKFLKSVYRVHTASRKKNTISWYEYQLPLNTDIKRFRTKIWRQLIKFQMRYPLETQQFIYEYSQRSPDWVKEHIGHDLPFLLQVFKRFDKKNFVDCYIIHHVEWWFNRLGVHSNELSMLKSVFTNRTYEEYKVLSFDRLRDKRDFEFDDHDEYNRLKEAEIRKALIFKNMREFKGFYSRFVFLNTWAAKNKNNQLTQTVDMALEENSRLNPVLGLKLLKYLIESGNESLMIPWRAIKMVMEKMPQRSLKSFYKLLTGNDYPKSNYWVLCYFEFAPFHLVDKKLFTLFLKFIAANQEGYFSVDWDCLDRFRAIDKRAIVKILTIVNSKIRDNGKKWRIDHRFFLKYINDFKKDMPLLQEAYLLQESMQDHFDFSCEALYLLIEKSPKFLLVFIESICKGKSFISSREYSHLNLIWKFKYAEKLLEEIFLVIEPRGLITEDNIYNAFFERLDETNKNRAIAFLKELLKKYHKDSGKVSMIMEIVIAVFKNLRKDFIRLFLSLSDDYDVFTEIKLAETNYFGPANVNVGALRAAEWEAVLECLNEIRRGAYKYAAHKTFVLGQISAYKRDADYEYRAQLMFDRD</sequence>
<reference evidence="2 3" key="1">
    <citation type="journal article" date="2017" name="Curr. Microbiol.">
        <title>Mucilaginibacter ginsenosidivorans sp. nov., Isolated from Soil of Ginseng Field.</title>
        <authorList>
            <person name="Kim M.M."/>
            <person name="Siddiqi M.Z."/>
            <person name="Im W.T."/>
        </authorList>
    </citation>
    <scope>NUCLEOTIDE SEQUENCE [LARGE SCALE GENOMIC DNA]</scope>
    <source>
        <strain evidence="2 3">Gsoil 3017</strain>
    </source>
</reference>
<dbReference type="EMBL" id="CP042436">
    <property type="protein sequence ID" value="QEC62411.1"/>
    <property type="molecule type" value="Genomic_DNA"/>
</dbReference>
<evidence type="ECO:0000313" key="2">
    <source>
        <dbReference type="EMBL" id="QEC62411.1"/>
    </source>
</evidence>
<accession>A0A5B8UVQ2</accession>
<dbReference type="KEGG" id="mgin:FRZ54_07370"/>
<evidence type="ECO:0000259" key="1">
    <source>
        <dbReference type="Pfam" id="PF25199"/>
    </source>
</evidence>
<dbReference type="OrthoDB" id="9816071at2"/>
<evidence type="ECO:0000313" key="3">
    <source>
        <dbReference type="Proteomes" id="UP000321479"/>
    </source>
</evidence>
<keyword evidence="3" id="KW-1185">Reference proteome</keyword>
<dbReference type="RefSeq" id="WP_147030988.1">
    <property type="nucleotide sequence ID" value="NZ_CP042436.1"/>
</dbReference>
<dbReference type="Pfam" id="PF25199">
    <property type="entry name" value="nSTAND_NTPase5"/>
    <property type="match status" value="1"/>
</dbReference>
<protein>
    <recommendedName>
        <fullName evidence="1">Novel STAND NTPase 5 domain-containing protein</fullName>
    </recommendedName>
</protein>